<accession>A0AAD9G470</accession>
<dbReference type="EMBL" id="JASMQC010000034">
    <property type="protein sequence ID" value="KAK1931350.1"/>
    <property type="molecule type" value="Genomic_DNA"/>
</dbReference>
<sequence length="130" mass="14368">MTLSNSSPCARVSRRRSLSDGCNIHLLVAITECAALYTQPEDDKNDEGQTKPTQCINRGALTLALRSKSESIICTAQGVKFEDKYHKYQSRLASLVALAANPASSNSNSLLAKKALQYRNKTMERRRAYS</sequence>
<proteinExistence type="predicted"/>
<protein>
    <submittedName>
        <fullName evidence="1">Uncharacterized protein</fullName>
    </submittedName>
</protein>
<dbReference type="Proteomes" id="UP001259832">
    <property type="component" value="Unassembled WGS sequence"/>
</dbReference>
<organism evidence="1 2">
    <name type="scientific">Phytophthora citrophthora</name>
    <dbReference type="NCBI Taxonomy" id="4793"/>
    <lineage>
        <taxon>Eukaryota</taxon>
        <taxon>Sar</taxon>
        <taxon>Stramenopiles</taxon>
        <taxon>Oomycota</taxon>
        <taxon>Peronosporomycetes</taxon>
        <taxon>Peronosporales</taxon>
        <taxon>Peronosporaceae</taxon>
        <taxon>Phytophthora</taxon>
    </lineage>
</organism>
<evidence type="ECO:0000313" key="1">
    <source>
        <dbReference type="EMBL" id="KAK1931350.1"/>
    </source>
</evidence>
<comment type="caution">
    <text evidence="1">The sequence shown here is derived from an EMBL/GenBank/DDBJ whole genome shotgun (WGS) entry which is preliminary data.</text>
</comment>
<dbReference type="AlphaFoldDB" id="A0AAD9G470"/>
<keyword evidence="2" id="KW-1185">Reference proteome</keyword>
<name>A0AAD9G470_9STRA</name>
<reference evidence="1" key="1">
    <citation type="submission" date="2023-08" db="EMBL/GenBank/DDBJ databases">
        <title>Reference Genome Resource for the Citrus Pathogen Phytophthora citrophthora.</title>
        <authorList>
            <person name="Moller H."/>
            <person name="Coetzee B."/>
            <person name="Rose L.J."/>
            <person name="Van Niekerk J.M."/>
        </authorList>
    </citation>
    <scope>NUCLEOTIDE SEQUENCE</scope>
    <source>
        <strain evidence="1">STE-U-9442</strain>
    </source>
</reference>
<gene>
    <name evidence="1" type="ORF">P3T76_013106</name>
</gene>
<evidence type="ECO:0000313" key="2">
    <source>
        <dbReference type="Proteomes" id="UP001259832"/>
    </source>
</evidence>